<dbReference type="HAMAP" id="MF_01537">
    <property type="entry name" value="Nucleos_phosphorylase_PpnP"/>
    <property type="match status" value="1"/>
</dbReference>
<gene>
    <name evidence="3" type="primary">ppnP</name>
    <name evidence="4" type="ordered locus">Clole_1201</name>
</gene>
<keyword evidence="2 3" id="KW-0808">Transferase</keyword>
<keyword evidence="5" id="KW-1185">Reference proteome</keyword>
<dbReference type="GO" id="GO:0004850">
    <property type="term" value="F:uridine phosphorylase activity"/>
    <property type="evidence" value="ECO:0007669"/>
    <property type="project" value="RHEA"/>
</dbReference>
<dbReference type="GO" id="GO:0004731">
    <property type="term" value="F:purine-nucleoside phosphorylase activity"/>
    <property type="evidence" value="ECO:0007669"/>
    <property type="project" value="UniProtKB-UniRule"/>
</dbReference>
<dbReference type="GO" id="GO:0005829">
    <property type="term" value="C:cytosol"/>
    <property type="evidence" value="ECO:0007669"/>
    <property type="project" value="TreeGrafter"/>
</dbReference>
<proteinExistence type="inferred from homology"/>
<dbReference type="InterPro" id="IPR011051">
    <property type="entry name" value="RmlC_Cupin_sf"/>
</dbReference>
<dbReference type="PANTHER" id="PTHR36540">
    <property type="entry name" value="PYRIMIDINE/PURINE NUCLEOSIDE PHOSPHORYLASE"/>
    <property type="match status" value="1"/>
</dbReference>
<evidence type="ECO:0000313" key="5">
    <source>
        <dbReference type="Proteomes" id="UP000008467"/>
    </source>
</evidence>
<dbReference type="InterPro" id="IPR009664">
    <property type="entry name" value="Ppnp"/>
</dbReference>
<dbReference type="AlphaFoldDB" id="F2JGH5"/>
<comment type="catalytic activity">
    <reaction evidence="3">
        <text>xanthosine + phosphate = alpha-D-ribose 1-phosphate + xanthine</text>
        <dbReference type="Rhea" id="RHEA:27638"/>
        <dbReference type="ChEBI" id="CHEBI:17712"/>
        <dbReference type="ChEBI" id="CHEBI:18107"/>
        <dbReference type="ChEBI" id="CHEBI:43474"/>
        <dbReference type="ChEBI" id="CHEBI:57720"/>
        <dbReference type="EC" id="2.4.2.1"/>
    </reaction>
</comment>
<comment type="catalytic activity">
    <reaction evidence="3">
        <text>guanosine + phosphate = alpha-D-ribose 1-phosphate + guanine</text>
        <dbReference type="Rhea" id="RHEA:13233"/>
        <dbReference type="ChEBI" id="CHEBI:16235"/>
        <dbReference type="ChEBI" id="CHEBI:16750"/>
        <dbReference type="ChEBI" id="CHEBI:43474"/>
        <dbReference type="ChEBI" id="CHEBI:57720"/>
        <dbReference type="EC" id="2.4.2.1"/>
    </reaction>
</comment>
<dbReference type="EC" id="2.4.2.2" evidence="3"/>
<dbReference type="eggNOG" id="COG3123">
    <property type="taxonomic scope" value="Bacteria"/>
</dbReference>
<comment type="catalytic activity">
    <reaction evidence="3">
        <text>a purine D-ribonucleoside + phosphate = a purine nucleobase + alpha-D-ribose 1-phosphate</text>
        <dbReference type="Rhea" id="RHEA:19805"/>
        <dbReference type="ChEBI" id="CHEBI:26386"/>
        <dbReference type="ChEBI" id="CHEBI:43474"/>
        <dbReference type="ChEBI" id="CHEBI:57720"/>
        <dbReference type="ChEBI" id="CHEBI:142355"/>
        <dbReference type="EC" id="2.4.2.1"/>
    </reaction>
</comment>
<dbReference type="RefSeq" id="WP_013656229.1">
    <property type="nucleotide sequence ID" value="NC_015275.1"/>
</dbReference>
<dbReference type="GO" id="GO:0047975">
    <property type="term" value="F:guanosine phosphorylase activity"/>
    <property type="evidence" value="ECO:0007669"/>
    <property type="project" value="RHEA"/>
</dbReference>
<accession>F2JGH5</accession>
<comment type="function">
    <text evidence="3">Catalyzes the phosphorolysis of diverse nucleosides, yielding D-ribose 1-phosphate and the respective free bases. Can use uridine, adenosine, guanosine, cytidine, thymidine, inosine and xanthosine as substrates. Also catalyzes the reverse reactions.</text>
</comment>
<evidence type="ECO:0000256" key="3">
    <source>
        <dbReference type="HAMAP-Rule" id="MF_01537"/>
    </source>
</evidence>
<comment type="catalytic activity">
    <reaction evidence="3">
        <text>thymidine + phosphate = 2-deoxy-alpha-D-ribose 1-phosphate + thymine</text>
        <dbReference type="Rhea" id="RHEA:16037"/>
        <dbReference type="ChEBI" id="CHEBI:17748"/>
        <dbReference type="ChEBI" id="CHEBI:17821"/>
        <dbReference type="ChEBI" id="CHEBI:43474"/>
        <dbReference type="ChEBI" id="CHEBI:57259"/>
        <dbReference type="EC" id="2.4.2.2"/>
    </reaction>
</comment>
<reference evidence="4 5" key="1">
    <citation type="journal article" date="2011" name="J. Bacteriol.">
        <title>Complete genome sequence of the cellulose-degrading bacterium Cellulosilyticum lentocellum.</title>
        <authorList>
            <consortium name="US DOE Joint Genome Institute"/>
            <person name="Miller D.A."/>
            <person name="Suen G."/>
            <person name="Bruce D."/>
            <person name="Copeland A."/>
            <person name="Cheng J.F."/>
            <person name="Detter C."/>
            <person name="Goodwin L.A."/>
            <person name="Han C.S."/>
            <person name="Hauser L.J."/>
            <person name="Land M.L."/>
            <person name="Lapidus A."/>
            <person name="Lucas S."/>
            <person name="Meincke L."/>
            <person name="Pitluck S."/>
            <person name="Tapia R."/>
            <person name="Teshima H."/>
            <person name="Woyke T."/>
            <person name="Fox B.G."/>
            <person name="Angert E.R."/>
            <person name="Currie C.R."/>
        </authorList>
    </citation>
    <scope>NUCLEOTIDE SEQUENCE [LARGE SCALE GENOMIC DNA]</scope>
    <source>
        <strain evidence="5">ATCC 49066 / DSM 5427 / NCIMB 11756 / RHM5</strain>
    </source>
</reference>
<dbReference type="KEGG" id="cle:Clole_1201"/>
<evidence type="ECO:0000313" key="4">
    <source>
        <dbReference type="EMBL" id="ADZ82930.1"/>
    </source>
</evidence>
<dbReference type="SUPFAM" id="SSF51182">
    <property type="entry name" value="RmlC-like cupins"/>
    <property type="match status" value="1"/>
</dbReference>
<dbReference type="InterPro" id="IPR014710">
    <property type="entry name" value="RmlC-like_jellyroll"/>
</dbReference>
<dbReference type="CDD" id="cd20296">
    <property type="entry name" value="cupin_PpnP-like"/>
    <property type="match status" value="1"/>
</dbReference>
<dbReference type="FunFam" id="2.60.120.10:FF:000016">
    <property type="entry name" value="Pyrimidine/purine nucleoside phosphorylase"/>
    <property type="match status" value="1"/>
</dbReference>
<comment type="catalytic activity">
    <reaction evidence="3">
        <text>cytidine + phosphate = cytosine + alpha-D-ribose 1-phosphate</text>
        <dbReference type="Rhea" id="RHEA:52540"/>
        <dbReference type="ChEBI" id="CHEBI:16040"/>
        <dbReference type="ChEBI" id="CHEBI:17562"/>
        <dbReference type="ChEBI" id="CHEBI:43474"/>
        <dbReference type="ChEBI" id="CHEBI:57720"/>
        <dbReference type="EC" id="2.4.2.2"/>
    </reaction>
</comment>
<evidence type="ECO:0000256" key="1">
    <source>
        <dbReference type="ARBA" id="ARBA00022676"/>
    </source>
</evidence>
<comment type="catalytic activity">
    <reaction evidence="3">
        <text>uridine + phosphate = alpha-D-ribose 1-phosphate + uracil</text>
        <dbReference type="Rhea" id="RHEA:24388"/>
        <dbReference type="ChEBI" id="CHEBI:16704"/>
        <dbReference type="ChEBI" id="CHEBI:17568"/>
        <dbReference type="ChEBI" id="CHEBI:43474"/>
        <dbReference type="ChEBI" id="CHEBI:57720"/>
        <dbReference type="EC" id="2.4.2.2"/>
    </reaction>
</comment>
<protein>
    <recommendedName>
        <fullName evidence="3">Pyrimidine/purine nucleoside phosphorylase</fullName>
        <ecNumber evidence="3">2.4.2.1</ecNumber>
        <ecNumber evidence="3">2.4.2.2</ecNumber>
    </recommendedName>
    <alternativeName>
        <fullName evidence="3">Adenosine phosphorylase</fullName>
    </alternativeName>
    <alternativeName>
        <fullName evidence="3">Cytidine phosphorylase</fullName>
    </alternativeName>
    <alternativeName>
        <fullName evidence="3">Guanosine phosphorylase</fullName>
    </alternativeName>
    <alternativeName>
        <fullName evidence="3">Inosine phosphorylase</fullName>
    </alternativeName>
    <alternativeName>
        <fullName evidence="3">Thymidine phosphorylase</fullName>
    </alternativeName>
    <alternativeName>
        <fullName evidence="3">Uridine phosphorylase</fullName>
    </alternativeName>
    <alternativeName>
        <fullName evidence="3">Xanthosine phosphorylase</fullName>
    </alternativeName>
</protein>
<keyword evidence="1 3" id="KW-0328">Glycosyltransferase</keyword>
<comment type="catalytic activity">
    <reaction evidence="3">
        <text>inosine + phosphate = alpha-D-ribose 1-phosphate + hypoxanthine</text>
        <dbReference type="Rhea" id="RHEA:27646"/>
        <dbReference type="ChEBI" id="CHEBI:17368"/>
        <dbReference type="ChEBI" id="CHEBI:17596"/>
        <dbReference type="ChEBI" id="CHEBI:43474"/>
        <dbReference type="ChEBI" id="CHEBI:57720"/>
        <dbReference type="EC" id="2.4.2.1"/>
    </reaction>
</comment>
<dbReference type="Proteomes" id="UP000008467">
    <property type="component" value="Chromosome"/>
</dbReference>
<dbReference type="STRING" id="642492.Clole_1201"/>
<dbReference type="Pfam" id="PF06865">
    <property type="entry name" value="Ppnp"/>
    <property type="match status" value="1"/>
</dbReference>
<dbReference type="HOGENOM" id="CLU_157874_1_0_9"/>
<sequence length="106" mass="11773">MSQFENTTIIKKANVYFKGKVTSHTVILSNGERKTLGIMLPGNYTFSTGDKEIMEVLGGSMDVKLPNSDCFVTYGEGTSFEVEKNSSFDLIIKEVSDYCCSYVKES</sequence>
<evidence type="ECO:0000256" key="2">
    <source>
        <dbReference type="ARBA" id="ARBA00022679"/>
    </source>
</evidence>
<dbReference type="GO" id="GO:0009032">
    <property type="term" value="F:thymidine phosphorylase activity"/>
    <property type="evidence" value="ECO:0007669"/>
    <property type="project" value="RHEA"/>
</dbReference>
<dbReference type="PANTHER" id="PTHR36540:SF1">
    <property type="entry name" value="PYRIMIDINE_PURINE NUCLEOSIDE PHOSPHORYLASE"/>
    <property type="match status" value="1"/>
</dbReference>
<dbReference type="EMBL" id="CP002582">
    <property type="protein sequence ID" value="ADZ82930.1"/>
    <property type="molecule type" value="Genomic_DNA"/>
</dbReference>
<name>F2JGH5_CELLD</name>
<comment type="catalytic activity">
    <reaction evidence="3">
        <text>adenosine + phosphate = alpha-D-ribose 1-phosphate + adenine</text>
        <dbReference type="Rhea" id="RHEA:27642"/>
        <dbReference type="ChEBI" id="CHEBI:16335"/>
        <dbReference type="ChEBI" id="CHEBI:16708"/>
        <dbReference type="ChEBI" id="CHEBI:43474"/>
        <dbReference type="ChEBI" id="CHEBI:57720"/>
        <dbReference type="EC" id="2.4.2.1"/>
    </reaction>
</comment>
<comment type="similarity">
    <text evidence="3">Belongs to the nucleoside phosphorylase PpnP family.</text>
</comment>
<dbReference type="EC" id="2.4.2.1" evidence="3"/>
<organism evidence="4 5">
    <name type="scientific">Cellulosilyticum lentocellum (strain ATCC 49066 / DSM 5427 / NCIMB 11756 / RHM5)</name>
    <name type="common">Clostridium lentocellum</name>
    <dbReference type="NCBI Taxonomy" id="642492"/>
    <lineage>
        <taxon>Bacteria</taxon>
        <taxon>Bacillati</taxon>
        <taxon>Bacillota</taxon>
        <taxon>Clostridia</taxon>
        <taxon>Lachnospirales</taxon>
        <taxon>Cellulosilyticaceae</taxon>
        <taxon>Cellulosilyticum</taxon>
    </lineage>
</organism>
<dbReference type="Gene3D" id="2.60.120.10">
    <property type="entry name" value="Jelly Rolls"/>
    <property type="match status" value="1"/>
</dbReference>